<dbReference type="Gene3D" id="1.10.3720.10">
    <property type="entry name" value="MetI-like"/>
    <property type="match status" value="1"/>
</dbReference>
<feature type="region of interest" description="Disordered" evidence="9">
    <location>
        <begin position="1"/>
        <end position="20"/>
    </location>
</feature>
<dbReference type="InterPro" id="IPR051789">
    <property type="entry name" value="Bact_Polyamine_Transport"/>
</dbReference>
<dbReference type="GO" id="GO:0055085">
    <property type="term" value="P:transmembrane transport"/>
    <property type="evidence" value="ECO:0007669"/>
    <property type="project" value="InterPro"/>
</dbReference>
<dbReference type="EMBL" id="JACHNU010000006">
    <property type="protein sequence ID" value="MBB4664311.1"/>
    <property type="molecule type" value="Genomic_DNA"/>
</dbReference>
<keyword evidence="5 8" id="KW-0812">Transmembrane</keyword>
<accession>A0A840IJB0</accession>
<protein>
    <submittedName>
        <fullName evidence="11">Spermidine/putrescine transport system permease protein</fullName>
    </submittedName>
</protein>
<dbReference type="Pfam" id="PF00528">
    <property type="entry name" value="BPD_transp_1"/>
    <property type="match status" value="1"/>
</dbReference>
<feature type="transmembrane region" description="Helical" evidence="8">
    <location>
        <begin position="204"/>
        <end position="227"/>
    </location>
</feature>
<comment type="caution">
    <text evidence="11">The sequence shown here is derived from an EMBL/GenBank/DDBJ whole genome shotgun (WGS) entry which is preliminary data.</text>
</comment>
<gene>
    <name evidence="11" type="ORF">BDZ31_003914</name>
</gene>
<comment type="similarity">
    <text evidence="2">Belongs to the binding-protein-dependent transport system permease family. CysTW subfamily.</text>
</comment>
<feature type="transmembrane region" description="Helical" evidence="8">
    <location>
        <begin position="158"/>
        <end position="183"/>
    </location>
</feature>
<evidence type="ECO:0000256" key="8">
    <source>
        <dbReference type="RuleBase" id="RU363032"/>
    </source>
</evidence>
<dbReference type="Proteomes" id="UP000585272">
    <property type="component" value="Unassembled WGS sequence"/>
</dbReference>
<sequence>MSTTIESPAPARPAGPARPSGARRAALALRGRLPGLALDGTVALIYLFLYLPAIVIAVYAFSAGRTMSWPIDGLTLSWFETAYSDDGLMEGLRNTLKVASISTVAALLLGVPAGFALDRFDFPGKALFQRMLMAPFLVPGVVSGMALLSLFLELDVRLSLTTVVITHTTMLLGVFVILTVVTLQRWDRSYEQAAMDLGANELRTFWFVVLPNMKSALIGAALLGLTVSLDEITRTFFVTGTDNTLPMVVMSRLRTELSPAINAIGTTIIGISLLGLLIWSLLFRKRGATPL</sequence>
<dbReference type="RefSeq" id="WP_183344214.1">
    <property type="nucleotide sequence ID" value="NZ_JACHNU010000006.1"/>
</dbReference>
<evidence type="ECO:0000256" key="1">
    <source>
        <dbReference type="ARBA" id="ARBA00004651"/>
    </source>
</evidence>
<feature type="transmembrane region" description="Helical" evidence="8">
    <location>
        <begin position="36"/>
        <end position="61"/>
    </location>
</feature>
<keyword evidence="3 8" id="KW-0813">Transport</keyword>
<evidence type="ECO:0000256" key="9">
    <source>
        <dbReference type="SAM" id="MobiDB-lite"/>
    </source>
</evidence>
<feature type="transmembrane region" description="Helical" evidence="8">
    <location>
        <begin position="132"/>
        <end position="152"/>
    </location>
</feature>
<feature type="transmembrane region" description="Helical" evidence="8">
    <location>
        <begin position="260"/>
        <end position="283"/>
    </location>
</feature>
<organism evidence="11 12">
    <name type="scientific">Conexibacter arvalis</name>
    <dbReference type="NCBI Taxonomy" id="912552"/>
    <lineage>
        <taxon>Bacteria</taxon>
        <taxon>Bacillati</taxon>
        <taxon>Actinomycetota</taxon>
        <taxon>Thermoleophilia</taxon>
        <taxon>Solirubrobacterales</taxon>
        <taxon>Conexibacteraceae</taxon>
        <taxon>Conexibacter</taxon>
    </lineage>
</organism>
<dbReference type="InterPro" id="IPR000515">
    <property type="entry name" value="MetI-like"/>
</dbReference>
<evidence type="ECO:0000256" key="7">
    <source>
        <dbReference type="ARBA" id="ARBA00023136"/>
    </source>
</evidence>
<dbReference type="PROSITE" id="PS50928">
    <property type="entry name" value="ABC_TM1"/>
    <property type="match status" value="1"/>
</dbReference>
<evidence type="ECO:0000256" key="5">
    <source>
        <dbReference type="ARBA" id="ARBA00022692"/>
    </source>
</evidence>
<feature type="domain" description="ABC transmembrane type-1" evidence="10">
    <location>
        <begin position="92"/>
        <end position="279"/>
    </location>
</feature>
<comment type="subcellular location">
    <subcellularLocation>
        <location evidence="1 8">Cell membrane</location>
        <topology evidence="1 8">Multi-pass membrane protein</topology>
    </subcellularLocation>
</comment>
<dbReference type="PANTHER" id="PTHR43848:SF2">
    <property type="entry name" value="PUTRESCINE TRANSPORT SYSTEM PERMEASE PROTEIN POTI"/>
    <property type="match status" value="1"/>
</dbReference>
<name>A0A840IJB0_9ACTN</name>
<evidence type="ECO:0000256" key="6">
    <source>
        <dbReference type="ARBA" id="ARBA00022989"/>
    </source>
</evidence>
<evidence type="ECO:0000259" key="10">
    <source>
        <dbReference type="PROSITE" id="PS50928"/>
    </source>
</evidence>
<evidence type="ECO:0000256" key="2">
    <source>
        <dbReference type="ARBA" id="ARBA00007069"/>
    </source>
</evidence>
<reference evidence="11 12" key="1">
    <citation type="submission" date="2020-08" db="EMBL/GenBank/DDBJ databases">
        <title>Genomic Encyclopedia of Archaeal and Bacterial Type Strains, Phase II (KMG-II): from individual species to whole genera.</title>
        <authorList>
            <person name="Goeker M."/>
        </authorList>
    </citation>
    <scope>NUCLEOTIDE SEQUENCE [LARGE SCALE GENOMIC DNA]</scope>
    <source>
        <strain evidence="11 12">DSM 23288</strain>
    </source>
</reference>
<dbReference type="PANTHER" id="PTHR43848">
    <property type="entry name" value="PUTRESCINE TRANSPORT SYSTEM PERMEASE PROTEIN POTI"/>
    <property type="match status" value="1"/>
</dbReference>
<dbReference type="CDD" id="cd06261">
    <property type="entry name" value="TM_PBP2"/>
    <property type="match status" value="1"/>
</dbReference>
<dbReference type="SUPFAM" id="SSF161098">
    <property type="entry name" value="MetI-like"/>
    <property type="match status" value="1"/>
</dbReference>
<keyword evidence="4" id="KW-1003">Cell membrane</keyword>
<dbReference type="InterPro" id="IPR035906">
    <property type="entry name" value="MetI-like_sf"/>
</dbReference>
<evidence type="ECO:0000313" key="12">
    <source>
        <dbReference type="Proteomes" id="UP000585272"/>
    </source>
</evidence>
<keyword evidence="7 8" id="KW-0472">Membrane</keyword>
<keyword evidence="6 8" id="KW-1133">Transmembrane helix</keyword>
<evidence type="ECO:0000256" key="4">
    <source>
        <dbReference type="ARBA" id="ARBA00022475"/>
    </source>
</evidence>
<dbReference type="AlphaFoldDB" id="A0A840IJB0"/>
<proteinExistence type="inferred from homology"/>
<dbReference type="GO" id="GO:0005886">
    <property type="term" value="C:plasma membrane"/>
    <property type="evidence" value="ECO:0007669"/>
    <property type="project" value="UniProtKB-SubCell"/>
</dbReference>
<keyword evidence="12" id="KW-1185">Reference proteome</keyword>
<feature type="transmembrane region" description="Helical" evidence="8">
    <location>
        <begin position="98"/>
        <end position="120"/>
    </location>
</feature>
<evidence type="ECO:0000256" key="3">
    <source>
        <dbReference type="ARBA" id="ARBA00022448"/>
    </source>
</evidence>
<feature type="compositionally biased region" description="Low complexity" evidence="9">
    <location>
        <begin position="7"/>
        <end position="20"/>
    </location>
</feature>
<evidence type="ECO:0000313" key="11">
    <source>
        <dbReference type="EMBL" id="MBB4664311.1"/>
    </source>
</evidence>